<proteinExistence type="predicted"/>
<dbReference type="EMBL" id="MJLZ01000027">
    <property type="protein sequence ID" value="RLM22272.1"/>
    <property type="molecule type" value="Genomic_DNA"/>
</dbReference>
<dbReference type="Gene3D" id="1.10.472.20">
    <property type="entry name" value="Nitrile hydratase, beta subunit"/>
    <property type="match status" value="1"/>
</dbReference>
<dbReference type="Pfam" id="PF21006">
    <property type="entry name" value="NHase_beta_N"/>
    <property type="match status" value="1"/>
</dbReference>
<evidence type="ECO:0000313" key="2">
    <source>
        <dbReference type="EMBL" id="RLM22272.1"/>
    </source>
</evidence>
<accession>A0A421DML2</accession>
<name>A0A421DML2_9GAMM</name>
<dbReference type="InterPro" id="IPR042262">
    <property type="entry name" value="CN_hydtase_beta_C"/>
</dbReference>
<dbReference type="SUPFAM" id="SSF50090">
    <property type="entry name" value="Electron transport accessory proteins"/>
    <property type="match status" value="1"/>
</dbReference>
<dbReference type="NCBIfam" id="TIGR03889">
    <property type="entry name" value="nitrile_acc"/>
    <property type="match status" value="1"/>
</dbReference>
<dbReference type="InterPro" id="IPR008990">
    <property type="entry name" value="Elect_transpt_acc-like_dom_sf"/>
</dbReference>
<reference evidence="2 3" key="1">
    <citation type="submission" date="2016-09" db="EMBL/GenBank/DDBJ databases">
        <authorList>
            <person name="Doonan J."/>
            <person name="Pachebat J.A."/>
            <person name="Golyshin P.N."/>
            <person name="Denman S."/>
            <person name="Mcdonald J.E."/>
        </authorList>
    </citation>
    <scope>NUCLEOTIDE SEQUENCE [LARGE SCALE GENOMIC DNA]</scope>
    <source>
        <strain evidence="2 3">NCPPB 3934</strain>
    </source>
</reference>
<evidence type="ECO:0000313" key="3">
    <source>
        <dbReference type="Proteomes" id="UP000285648"/>
    </source>
</evidence>
<dbReference type="AlphaFoldDB" id="A0A421DML2"/>
<sequence length="161" mass="18046">MTTLTTTPSPLPVQDEPEMAFGEPWQAEVFATALQLSRNGLYGWSEWVQVFSASIREQPQRTDETAAQAYYRQWLTALETLLQQKSLLSGEDVETRQALWHLAYLHTPHGQPVSLHRVAHIADPCVTLDRVGETHPAHHHHSHTHEGRIAPTPIVVVPGVV</sequence>
<comment type="caution">
    <text evidence="2">The sequence shown here is derived from an EMBL/GenBank/DDBJ whole genome shotgun (WGS) entry which is preliminary data.</text>
</comment>
<keyword evidence="3" id="KW-1185">Reference proteome</keyword>
<dbReference type="InterPro" id="IPR023808">
    <property type="entry name" value="Nitrile_Hydratase_acc_put"/>
</dbReference>
<evidence type="ECO:0000259" key="1">
    <source>
        <dbReference type="Pfam" id="PF21006"/>
    </source>
</evidence>
<organism evidence="2 3">
    <name type="scientific">Brenneria alni</name>
    <dbReference type="NCBI Taxonomy" id="71656"/>
    <lineage>
        <taxon>Bacteria</taxon>
        <taxon>Pseudomonadati</taxon>
        <taxon>Pseudomonadota</taxon>
        <taxon>Gammaproteobacteria</taxon>
        <taxon>Enterobacterales</taxon>
        <taxon>Pectobacteriaceae</taxon>
        <taxon>Brenneria</taxon>
    </lineage>
</organism>
<dbReference type="RefSeq" id="WP_121575476.1">
    <property type="nucleotide sequence ID" value="NZ_MJLZ01000027.1"/>
</dbReference>
<protein>
    <submittedName>
        <fullName evidence="2">Nitrile hydratase accessory protein</fullName>
    </submittedName>
</protein>
<feature type="domain" description="Nitrile hydratase beta subunit-like N-terminal" evidence="1">
    <location>
        <begin position="13"/>
        <end position="99"/>
    </location>
</feature>
<dbReference type="Proteomes" id="UP000285648">
    <property type="component" value="Unassembled WGS sequence"/>
</dbReference>
<dbReference type="InterPro" id="IPR049054">
    <property type="entry name" value="CN_hydtase_beta-like_N"/>
</dbReference>
<gene>
    <name evidence="2" type="ORF">BIY29_12305</name>
</gene>
<dbReference type="OrthoDB" id="9811616at2"/>